<dbReference type="GO" id="GO:0008097">
    <property type="term" value="F:5S rRNA binding"/>
    <property type="evidence" value="ECO:0007669"/>
    <property type="project" value="TreeGrafter"/>
</dbReference>
<feature type="region of interest" description="Disordered" evidence="7">
    <location>
        <begin position="92"/>
        <end position="147"/>
    </location>
</feature>
<evidence type="ECO:0000256" key="4">
    <source>
        <dbReference type="ARBA" id="ARBA00023242"/>
    </source>
</evidence>
<comment type="subcellular location">
    <subcellularLocation>
        <location evidence="5">Nucleus</location>
        <location evidence="5">Nucleolus</location>
    </subcellularLocation>
    <subcellularLocation>
        <location evidence="5">Nucleus</location>
        <location evidence="5">Nucleoplasm</location>
    </subcellularLocation>
</comment>
<feature type="compositionally biased region" description="Basic and acidic residues" evidence="7">
    <location>
        <begin position="93"/>
        <end position="109"/>
    </location>
</feature>
<dbReference type="GO" id="GO:0006364">
    <property type="term" value="P:rRNA processing"/>
    <property type="evidence" value="ECO:0007669"/>
    <property type="project" value="TreeGrafter"/>
</dbReference>
<keyword evidence="9" id="KW-1185">Reference proteome</keyword>
<feature type="compositionally biased region" description="Basic residues" evidence="7">
    <location>
        <begin position="275"/>
        <end position="289"/>
    </location>
</feature>
<keyword evidence="4 5" id="KW-0539">Nucleus</keyword>
<keyword evidence="3 5" id="KW-0690">Ribosome biogenesis</keyword>
<evidence type="ECO:0000313" key="9">
    <source>
        <dbReference type="Proteomes" id="UP000245768"/>
    </source>
</evidence>
<evidence type="ECO:0000256" key="1">
    <source>
        <dbReference type="ARBA" id="ARBA00008838"/>
    </source>
</evidence>
<dbReference type="EMBL" id="KZ819636">
    <property type="protein sequence ID" value="PWN90703.1"/>
    <property type="molecule type" value="Genomic_DNA"/>
</dbReference>
<dbReference type="STRING" id="215250.A0A316YRS2"/>
<dbReference type="OrthoDB" id="5072at2759"/>
<dbReference type="GO" id="GO:0005730">
    <property type="term" value="C:nucleolus"/>
    <property type="evidence" value="ECO:0007669"/>
    <property type="project" value="UniProtKB-SubCell"/>
</dbReference>
<comment type="function">
    <text evidence="5">May play a role in ribosome biogenesis.</text>
</comment>
<dbReference type="PANTHER" id="PTHR14211:SF7">
    <property type="entry name" value="RIBOSOME BIOGENESIS PROTEIN NOP53"/>
    <property type="match status" value="1"/>
</dbReference>
<accession>A0A316YRS2</accession>
<dbReference type="PIRSF" id="PIRSF017302">
    <property type="entry name" value="Gltscr2"/>
    <property type="match status" value="1"/>
</dbReference>
<feature type="compositionally biased region" description="Basic and acidic residues" evidence="7">
    <location>
        <begin position="170"/>
        <end position="180"/>
    </location>
</feature>
<dbReference type="RefSeq" id="XP_025377901.1">
    <property type="nucleotide sequence ID" value="XM_025525043.1"/>
</dbReference>
<protein>
    <recommendedName>
        <fullName evidence="2 5">Ribosome biogenesis protein NOP53</fullName>
    </recommendedName>
</protein>
<dbReference type="InterPro" id="IPR011687">
    <property type="entry name" value="Nop53/GLTSCR2"/>
</dbReference>
<proteinExistence type="inferred from homology"/>
<dbReference type="FunCoup" id="A0A316YRS2">
    <property type="interactions" value="353"/>
</dbReference>
<dbReference type="Pfam" id="PF07767">
    <property type="entry name" value="Nop53"/>
    <property type="match status" value="1"/>
</dbReference>
<reference evidence="8 9" key="1">
    <citation type="journal article" date="2018" name="Mol. Biol. Evol.">
        <title>Broad Genomic Sampling Reveals a Smut Pathogenic Ancestry of the Fungal Clade Ustilaginomycotina.</title>
        <authorList>
            <person name="Kijpornyongpan T."/>
            <person name="Mondo S.J."/>
            <person name="Barry K."/>
            <person name="Sandor L."/>
            <person name="Lee J."/>
            <person name="Lipzen A."/>
            <person name="Pangilinan J."/>
            <person name="LaButti K."/>
            <person name="Hainaut M."/>
            <person name="Henrissat B."/>
            <person name="Grigoriev I.V."/>
            <person name="Spatafora J.W."/>
            <person name="Aime M.C."/>
        </authorList>
    </citation>
    <scope>NUCLEOTIDE SEQUENCE [LARGE SCALE GENOMIC DNA]</scope>
    <source>
        <strain evidence="8 9">MCA 4198</strain>
    </source>
</reference>
<dbReference type="InParanoid" id="A0A316YRS2"/>
<feature type="region of interest" description="Disordered" evidence="7">
    <location>
        <begin position="389"/>
        <end position="418"/>
    </location>
</feature>
<dbReference type="PANTHER" id="PTHR14211">
    <property type="entry name" value="GLIOMA SUPPRESSOR CANDIDATE REGION GENE 2"/>
    <property type="match status" value="1"/>
</dbReference>
<feature type="compositionally biased region" description="Acidic residues" evidence="7">
    <location>
        <begin position="252"/>
        <end position="266"/>
    </location>
</feature>
<feature type="compositionally biased region" description="Basic and acidic residues" evidence="7">
    <location>
        <begin position="138"/>
        <end position="147"/>
    </location>
</feature>
<feature type="region of interest" description="Disordered" evidence="7">
    <location>
        <begin position="1"/>
        <end position="20"/>
    </location>
</feature>
<dbReference type="Proteomes" id="UP000245768">
    <property type="component" value="Unassembled WGS sequence"/>
</dbReference>
<feature type="region of interest" description="Disordered" evidence="7">
    <location>
        <begin position="169"/>
        <end position="199"/>
    </location>
</feature>
<evidence type="ECO:0000313" key="8">
    <source>
        <dbReference type="EMBL" id="PWN90703.1"/>
    </source>
</evidence>
<evidence type="ECO:0000256" key="7">
    <source>
        <dbReference type="SAM" id="MobiDB-lite"/>
    </source>
</evidence>
<comment type="similarity">
    <text evidence="1 5">Belongs to the NOP53 family.</text>
</comment>
<dbReference type="GeneID" id="37046959"/>
<dbReference type="GO" id="GO:0005654">
    <property type="term" value="C:nucleoplasm"/>
    <property type="evidence" value="ECO:0007669"/>
    <property type="project" value="UniProtKB-SubCell"/>
</dbReference>
<dbReference type="AlphaFoldDB" id="A0A316YRS2"/>
<dbReference type="GO" id="GO:0000027">
    <property type="term" value="P:ribosomal large subunit assembly"/>
    <property type="evidence" value="ECO:0007669"/>
    <property type="project" value="UniProtKB-UniRule"/>
</dbReference>
<organism evidence="8 9">
    <name type="scientific">Acaromyces ingoldii</name>
    <dbReference type="NCBI Taxonomy" id="215250"/>
    <lineage>
        <taxon>Eukaryota</taxon>
        <taxon>Fungi</taxon>
        <taxon>Dikarya</taxon>
        <taxon>Basidiomycota</taxon>
        <taxon>Ustilaginomycotina</taxon>
        <taxon>Exobasidiomycetes</taxon>
        <taxon>Exobasidiales</taxon>
        <taxon>Cryptobasidiaceae</taxon>
        <taxon>Acaromyces</taxon>
    </lineage>
</organism>
<evidence type="ECO:0000256" key="2">
    <source>
        <dbReference type="ARBA" id="ARBA00018339"/>
    </source>
</evidence>
<evidence type="ECO:0000256" key="6">
    <source>
        <dbReference type="SAM" id="Coils"/>
    </source>
</evidence>
<evidence type="ECO:0000256" key="3">
    <source>
        <dbReference type="ARBA" id="ARBA00022517"/>
    </source>
</evidence>
<name>A0A316YRS2_9BASI</name>
<evidence type="ECO:0000256" key="5">
    <source>
        <dbReference type="PIRNR" id="PIRNR017302"/>
    </source>
</evidence>
<gene>
    <name evidence="8" type="ORF">FA10DRAFT_301915</name>
</gene>
<feature type="compositionally biased region" description="Basic and acidic residues" evidence="7">
    <location>
        <begin position="397"/>
        <end position="418"/>
    </location>
</feature>
<feature type="coiled-coil region" evidence="6">
    <location>
        <begin position="313"/>
        <end position="345"/>
    </location>
</feature>
<sequence>MPKDQAKQQQPSRKGKATWRKNIDLAPVEERLEIQRQAESLGLAGGVGQAGDLFVEDRKGDEALLARQRKNRRGLKSLEVLNRDAVGVPAVLSRKEKGSLGGKTPEERSGMSAKQIAKLRRMTGRQTGPFGAVVEQSQEDKEEQRAKADIKVAEYDVWGAESPRVHVKPLKHDVEKRRLPDVPLPLPDPGQSYNPPAEAHDALLEKAMKVAEDEENERLKHREWKRKWDAGGEYARQEEEEGKNVMGMRVDGEDDDDKEPDDEQAEVEALTTRKEPKRKTKAQRARSLKHKEAERQRLLQKSIKSTHQAIQSLPSLKKSLAKAAEEKQEAAQQRREAKLKRLERRVGRFELPKEEHEVQLGEELSEGLRGLKPEGNLIRDRIHHFAKRGLVEPRAPSTKEPRRAATKTYETHAYKRFH</sequence>
<feature type="region of interest" description="Disordered" evidence="7">
    <location>
        <begin position="229"/>
        <end position="297"/>
    </location>
</feature>
<keyword evidence="6" id="KW-0175">Coiled coil</keyword>